<organism evidence="1 2">
    <name type="scientific">Aspergillus udagawae</name>
    <dbReference type="NCBI Taxonomy" id="91492"/>
    <lineage>
        <taxon>Eukaryota</taxon>
        <taxon>Fungi</taxon>
        <taxon>Dikarya</taxon>
        <taxon>Ascomycota</taxon>
        <taxon>Pezizomycotina</taxon>
        <taxon>Eurotiomycetes</taxon>
        <taxon>Eurotiomycetidae</taxon>
        <taxon>Eurotiales</taxon>
        <taxon>Aspergillaceae</taxon>
        <taxon>Aspergillus</taxon>
        <taxon>Aspergillus subgen. Fumigati</taxon>
    </lineage>
</organism>
<proteinExistence type="predicted"/>
<name>A0A8H3SAL2_9EURO</name>
<dbReference type="EMBL" id="BLKC01000117">
    <property type="protein sequence ID" value="GFF54818.1"/>
    <property type="molecule type" value="Genomic_DNA"/>
</dbReference>
<protein>
    <submittedName>
        <fullName evidence="1">Uncharacterized protein</fullName>
    </submittedName>
</protein>
<comment type="caution">
    <text evidence="1">The sequence shown here is derived from an EMBL/GenBank/DDBJ whole genome shotgun (WGS) entry which is preliminary data.</text>
</comment>
<dbReference type="Proteomes" id="UP000465221">
    <property type="component" value="Unassembled WGS sequence"/>
</dbReference>
<sequence>MGVKQLSNHSMQDTYLHAVLAQTIKPASAHQKERHVGMRLRDSVDSSVRKFPGTDSPVGCHFAPISGISKAM</sequence>
<accession>A0A8H3SAL2</accession>
<gene>
    <name evidence="1" type="ORF">IFM46972_10117</name>
</gene>
<evidence type="ECO:0000313" key="2">
    <source>
        <dbReference type="Proteomes" id="UP000465221"/>
    </source>
</evidence>
<dbReference type="AlphaFoldDB" id="A0A8H3SAL2"/>
<reference evidence="1 2" key="1">
    <citation type="submission" date="2020-01" db="EMBL/GenBank/DDBJ databases">
        <title>Draft genome sequence of Aspergillus udagawae IFM 46972.</title>
        <authorList>
            <person name="Takahashi H."/>
            <person name="Yaguchi T."/>
        </authorList>
    </citation>
    <scope>NUCLEOTIDE SEQUENCE [LARGE SCALE GENOMIC DNA]</scope>
    <source>
        <strain evidence="1 2">IFM 46972</strain>
    </source>
</reference>
<evidence type="ECO:0000313" key="1">
    <source>
        <dbReference type="EMBL" id="GFF54818.1"/>
    </source>
</evidence>